<dbReference type="InterPro" id="IPR001882">
    <property type="entry name" value="Biotin_BS"/>
</dbReference>
<dbReference type="Proteomes" id="UP000003963">
    <property type="component" value="Unassembled WGS sequence"/>
</dbReference>
<organism evidence="3 4">
    <name type="scientific">Streptomyces himastatinicus ATCC 53653</name>
    <dbReference type="NCBI Taxonomy" id="457427"/>
    <lineage>
        <taxon>Bacteria</taxon>
        <taxon>Bacillati</taxon>
        <taxon>Actinomycetota</taxon>
        <taxon>Actinomycetes</taxon>
        <taxon>Kitasatosporales</taxon>
        <taxon>Streptomycetaceae</taxon>
        <taxon>Streptomyces</taxon>
        <taxon>Streptomyces violaceusniger group</taxon>
    </lineage>
</organism>
<dbReference type="InterPro" id="IPR011053">
    <property type="entry name" value="Single_hybrid_motif"/>
</dbReference>
<dbReference type="HOGENOM" id="CLU_016733_5_1_11"/>
<dbReference type="Pfam" id="PF00364">
    <property type="entry name" value="Biotin_lipoyl"/>
    <property type="match status" value="1"/>
</dbReference>
<feature type="domain" description="Lipoyl-binding" evidence="2">
    <location>
        <begin position="68"/>
        <end position="143"/>
    </location>
</feature>
<evidence type="ECO:0000313" key="3">
    <source>
        <dbReference type="EMBL" id="EFL25926.1"/>
    </source>
</evidence>
<dbReference type="STRING" id="457427.SSOG_05640"/>
<evidence type="ECO:0000256" key="1">
    <source>
        <dbReference type="ARBA" id="ARBA00023267"/>
    </source>
</evidence>
<sequence length="151" mass="15772">MAAERRGWSSGIAARLVGLDNRTVLLDLGGVTHRFRHVADGASHWLGRSGDAWRVVGHDPIEETLRGGAAAAHAGELTAPMPGTVTVVKAAVGDEVTAGQGLLVVEAMKMEHLISAPHDGTVTELEVTPGSTVAMDQLLAVVAPRETEERA</sequence>
<keyword evidence="1" id="KW-0092">Biotin</keyword>
<dbReference type="PROSITE" id="PS00188">
    <property type="entry name" value="BIOTIN"/>
    <property type="match status" value="1"/>
</dbReference>
<keyword evidence="4" id="KW-1185">Reference proteome</keyword>
<protein>
    <submittedName>
        <fullName evidence="3">Acetyl/propionyl-CoA carboxylase, alpha subunit</fullName>
    </submittedName>
</protein>
<dbReference type="FunFam" id="2.40.50.100:FF:000003">
    <property type="entry name" value="Acetyl-CoA carboxylase biotin carboxyl carrier protein"/>
    <property type="match status" value="1"/>
</dbReference>
<evidence type="ECO:0000313" key="4">
    <source>
        <dbReference type="Proteomes" id="UP000003963"/>
    </source>
</evidence>
<dbReference type="Gene3D" id="2.40.50.100">
    <property type="match status" value="1"/>
</dbReference>
<name>D9WNR9_9ACTN</name>
<evidence type="ECO:0000259" key="2">
    <source>
        <dbReference type="PROSITE" id="PS50968"/>
    </source>
</evidence>
<dbReference type="PANTHER" id="PTHR45266">
    <property type="entry name" value="OXALOACETATE DECARBOXYLASE ALPHA CHAIN"/>
    <property type="match status" value="1"/>
</dbReference>
<dbReference type="CDD" id="cd06850">
    <property type="entry name" value="biotinyl_domain"/>
    <property type="match status" value="1"/>
</dbReference>
<accession>D9WNR9</accession>
<reference evidence="3 4" key="1">
    <citation type="submission" date="2009-02" db="EMBL/GenBank/DDBJ databases">
        <title>Annotation of Streptomyces hygroscopicus strain ATCC 53653.</title>
        <authorList>
            <consortium name="The Broad Institute Genome Sequencing Platform"/>
            <consortium name="Broad Institute Microbial Sequencing Center"/>
            <person name="Fischbach M."/>
            <person name="Godfrey P."/>
            <person name="Ward D."/>
            <person name="Young S."/>
            <person name="Zeng Q."/>
            <person name="Koehrsen M."/>
            <person name="Alvarado L."/>
            <person name="Berlin A.M."/>
            <person name="Bochicchio J."/>
            <person name="Borenstein D."/>
            <person name="Chapman S.B."/>
            <person name="Chen Z."/>
            <person name="Engels R."/>
            <person name="Freedman E."/>
            <person name="Gellesch M."/>
            <person name="Goldberg J."/>
            <person name="Griggs A."/>
            <person name="Gujja S."/>
            <person name="Heilman E.R."/>
            <person name="Heiman D.I."/>
            <person name="Hepburn T.A."/>
            <person name="Howarth C."/>
            <person name="Jen D."/>
            <person name="Larson L."/>
            <person name="Lewis B."/>
            <person name="Mehta T."/>
            <person name="Park D."/>
            <person name="Pearson M."/>
            <person name="Richards J."/>
            <person name="Roberts A."/>
            <person name="Saif S."/>
            <person name="Shea T.D."/>
            <person name="Shenoy N."/>
            <person name="Sisk P."/>
            <person name="Stolte C."/>
            <person name="Sykes S.N."/>
            <person name="Thomson T."/>
            <person name="Walk T."/>
            <person name="White J."/>
            <person name="Yandava C."/>
            <person name="Straight P."/>
            <person name="Clardy J."/>
            <person name="Hung D."/>
            <person name="Kolter R."/>
            <person name="Mekalanos J."/>
            <person name="Walker S."/>
            <person name="Walsh C.T."/>
            <person name="Wieland-Brown L.C."/>
            <person name="Haas B."/>
            <person name="Nusbaum C."/>
            <person name="Birren B."/>
        </authorList>
    </citation>
    <scope>NUCLEOTIDE SEQUENCE [LARGE SCALE GENOMIC DNA]</scope>
    <source>
        <strain evidence="3 4">ATCC 53653</strain>
    </source>
</reference>
<gene>
    <name evidence="3" type="ORF">SSOG_05640</name>
</gene>
<dbReference type="InterPro" id="IPR000089">
    <property type="entry name" value="Biotin_lipoyl"/>
</dbReference>
<proteinExistence type="predicted"/>
<dbReference type="InterPro" id="IPR050709">
    <property type="entry name" value="Biotin_Carboxyl_Carrier/Decarb"/>
</dbReference>
<dbReference type="PROSITE" id="PS50968">
    <property type="entry name" value="BIOTINYL_LIPOYL"/>
    <property type="match status" value="1"/>
</dbReference>
<dbReference type="EMBL" id="GG657754">
    <property type="protein sequence ID" value="EFL25926.1"/>
    <property type="molecule type" value="Genomic_DNA"/>
</dbReference>
<dbReference type="AlphaFoldDB" id="D9WNR9"/>
<dbReference type="PANTHER" id="PTHR45266:SF3">
    <property type="entry name" value="OXALOACETATE DECARBOXYLASE ALPHA CHAIN"/>
    <property type="match status" value="1"/>
</dbReference>
<dbReference type="SUPFAM" id="SSF51230">
    <property type="entry name" value="Single hybrid motif"/>
    <property type="match status" value="1"/>
</dbReference>